<gene>
    <name evidence="3" type="ORF">CHIRRI_LOCUS9040</name>
</gene>
<dbReference type="GO" id="GO:0004312">
    <property type="term" value="F:fatty acid synthase activity"/>
    <property type="evidence" value="ECO:0007669"/>
    <property type="project" value="TreeGrafter"/>
</dbReference>
<evidence type="ECO:0000256" key="1">
    <source>
        <dbReference type="ARBA" id="ARBA00012480"/>
    </source>
</evidence>
<dbReference type="Pfam" id="PF00975">
    <property type="entry name" value="Thioesterase"/>
    <property type="match status" value="1"/>
</dbReference>
<dbReference type="InterPro" id="IPR013968">
    <property type="entry name" value="PKS_KR"/>
</dbReference>
<keyword evidence="4" id="KW-1185">Reference proteome</keyword>
<feature type="domain" description="Carrier" evidence="2">
    <location>
        <begin position="629"/>
        <end position="709"/>
    </location>
</feature>
<dbReference type="SMART" id="SM00829">
    <property type="entry name" value="PKS_ER"/>
    <property type="match status" value="1"/>
</dbReference>
<dbReference type="GO" id="GO:0006633">
    <property type="term" value="P:fatty acid biosynthetic process"/>
    <property type="evidence" value="ECO:0007669"/>
    <property type="project" value="TreeGrafter"/>
</dbReference>
<dbReference type="CDD" id="cd08954">
    <property type="entry name" value="KR_1_FAS_SDR_x"/>
    <property type="match status" value="1"/>
</dbReference>
<evidence type="ECO:0000313" key="3">
    <source>
        <dbReference type="EMBL" id="CAG9806177.1"/>
    </source>
</evidence>
<dbReference type="Pfam" id="PF21149">
    <property type="entry name" value="FAS_pseudo-KR"/>
    <property type="match status" value="1"/>
</dbReference>
<dbReference type="SUPFAM" id="SSF50129">
    <property type="entry name" value="GroES-like"/>
    <property type="match status" value="1"/>
</dbReference>
<dbReference type="EC" id="3.1.2.14" evidence="1"/>
<organism evidence="3 4">
    <name type="scientific">Chironomus riparius</name>
    <dbReference type="NCBI Taxonomy" id="315576"/>
    <lineage>
        <taxon>Eukaryota</taxon>
        <taxon>Metazoa</taxon>
        <taxon>Ecdysozoa</taxon>
        <taxon>Arthropoda</taxon>
        <taxon>Hexapoda</taxon>
        <taxon>Insecta</taxon>
        <taxon>Pterygota</taxon>
        <taxon>Neoptera</taxon>
        <taxon>Endopterygota</taxon>
        <taxon>Diptera</taxon>
        <taxon>Nematocera</taxon>
        <taxon>Chironomoidea</taxon>
        <taxon>Chironomidae</taxon>
        <taxon>Chironominae</taxon>
        <taxon>Chironomus</taxon>
    </lineage>
</organism>
<dbReference type="Pfam" id="PF08659">
    <property type="entry name" value="KR"/>
    <property type="match status" value="1"/>
</dbReference>
<protein>
    <recommendedName>
        <fullName evidence="1">oleoyl-[acyl-carrier-protein] hydrolase</fullName>
        <ecNumber evidence="1">3.1.2.14</ecNumber>
    </recommendedName>
</protein>
<dbReference type="SUPFAM" id="SSF47336">
    <property type="entry name" value="ACP-like"/>
    <property type="match status" value="1"/>
</dbReference>
<dbReference type="Gene3D" id="3.40.50.720">
    <property type="entry name" value="NAD(P)-binding Rossmann-like Domain"/>
    <property type="match status" value="1"/>
</dbReference>
<dbReference type="Gene3D" id="3.40.50.1820">
    <property type="entry name" value="alpha/beta hydrolase"/>
    <property type="match status" value="1"/>
</dbReference>
<name>A0A9N9WW35_9DIPT</name>
<dbReference type="InterPro" id="IPR057326">
    <property type="entry name" value="KR_dom"/>
</dbReference>
<dbReference type="InterPro" id="IPR020843">
    <property type="entry name" value="ER"/>
</dbReference>
<dbReference type="PANTHER" id="PTHR43775">
    <property type="entry name" value="FATTY ACID SYNTHASE"/>
    <property type="match status" value="1"/>
</dbReference>
<dbReference type="InterPro" id="IPR049391">
    <property type="entry name" value="FAS_pseudo-KR"/>
</dbReference>
<dbReference type="CDD" id="cd05195">
    <property type="entry name" value="enoyl_red"/>
    <property type="match status" value="1"/>
</dbReference>
<dbReference type="InterPro" id="IPR036291">
    <property type="entry name" value="NAD(P)-bd_dom_sf"/>
</dbReference>
<dbReference type="Proteomes" id="UP001153620">
    <property type="component" value="Chromosome 2"/>
</dbReference>
<dbReference type="OrthoDB" id="7788402at2759"/>
<dbReference type="InterPro" id="IPR036736">
    <property type="entry name" value="ACP-like_sf"/>
</dbReference>
<dbReference type="InterPro" id="IPR009081">
    <property type="entry name" value="PP-bd_ACP"/>
</dbReference>
<dbReference type="GO" id="GO:0016491">
    <property type="term" value="F:oxidoreductase activity"/>
    <property type="evidence" value="ECO:0007669"/>
    <property type="project" value="InterPro"/>
</dbReference>
<dbReference type="InterPro" id="IPR001031">
    <property type="entry name" value="Thioesterase"/>
</dbReference>
<dbReference type="PANTHER" id="PTHR43775:SF23">
    <property type="entry name" value="FATTY ACID SYNTHASE 3"/>
    <property type="match status" value="1"/>
</dbReference>
<dbReference type="InterPro" id="IPR029058">
    <property type="entry name" value="AB_hydrolase_fold"/>
</dbReference>
<sequence length="1011" mass="113321">MDRKNAPPVFDINHPFYKSQLDLNHSINIFKDGKWGSYRHIDMPVYKNVHPQSQHCLASCLIKGLTSSLSWISGPLNVTSSDSDIINVQYAAINDRDIEFVTGNDSCNSDELSEHQKLLGLEFAGVRRNNGERVMGISLKFGAIATHVEASNSIFWKVPELWTLEEAASVPLAYYIVYSSLFNSGTVKSGKTILIHSGSDDLGQAAIEVALAYGLEIFTTVNSQKNKRFLIKKYPMISIKNIGITRNIKFEKMVFKNTNGKGVDYVLNTLSGDKLHASIRCVAKDGVFIDVGDHDMSGLDTRVLKKRIFIKSIVFEELVEDTERNKIIHNLVEKDLASGRIKPLRGTVFKADEIQEAFRYASIEQRIDKVLLKIRQNESDEKSLLMPVLQKVYFDSNESIIVTGGLGGFGMEMTEWLYSKGCRKMILSSSKGYKNAYQKQKVESLKSRGVSVTISISNIFSESGCKELINQAVELGPVAGIFNLAGVLRDGIFDNLDTKMFEDVLAPKGTSTIILDKLSRILCPNLKHFVLFSSVSSGRGYAGKGNYGLANSIMERVAEKRCAEGLPGKAIQWGAVGVGMLEDFQLKYVDDLYIGGMYPQTLQSCFEVFDTLLTSDAPVVSSIVKADQHMDEVKRRNIVDIIFNIMGIRDKKSVSIDSTFTHLGIDSLMGVEIQQVCEREYNVFLKSQEIRSMTINQLEKCIATRRNSNDDMKVSTVEHEGELIKRFKLSIDDIADLDSFDPSKTIIKANDIADSKNTKLLILPWIFGFATKNYQNLAQQMEYPAYILQLSKISDCTSLDEIIKKLTPSILELFSDANNFILIGHSFGALLGLKISKILEDNGKSGQIIQLDGSPQFCFRHARKMLNEGKFGDMKDIISMLLFEHYQVDINLAKILLEKSHDWETRTKELMSTYSSKIPSTLEYLLKDLPSEFNNRLNISLSIKECDFSPLKSTKISLIKSRNSSISGLHRDYGLTQFSGSSVRIKLVDGEHETMMKNPELAVIVRDLIDE</sequence>
<dbReference type="SUPFAM" id="SSF51735">
    <property type="entry name" value="NAD(P)-binding Rossmann-fold domains"/>
    <property type="match status" value="2"/>
</dbReference>
<dbReference type="PROSITE" id="PS50075">
    <property type="entry name" value="CARRIER"/>
    <property type="match status" value="1"/>
</dbReference>
<dbReference type="Pfam" id="PF00550">
    <property type="entry name" value="PP-binding"/>
    <property type="match status" value="1"/>
</dbReference>
<proteinExistence type="predicted"/>
<dbReference type="SUPFAM" id="SSF53474">
    <property type="entry name" value="alpha/beta-Hydrolases"/>
    <property type="match status" value="1"/>
</dbReference>
<reference evidence="3" key="2">
    <citation type="submission" date="2022-10" db="EMBL/GenBank/DDBJ databases">
        <authorList>
            <consortium name="ENA_rothamsted_submissions"/>
            <consortium name="culmorum"/>
            <person name="King R."/>
        </authorList>
    </citation>
    <scope>NUCLEOTIDE SEQUENCE</scope>
</reference>
<dbReference type="InterPro" id="IPR011032">
    <property type="entry name" value="GroES-like_sf"/>
</dbReference>
<evidence type="ECO:0000259" key="2">
    <source>
        <dbReference type="PROSITE" id="PS50075"/>
    </source>
</evidence>
<dbReference type="GO" id="GO:0016297">
    <property type="term" value="F:fatty acyl-[ACP] hydrolase activity"/>
    <property type="evidence" value="ECO:0007669"/>
    <property type="project" value="UniProtKB-EC"/>
</dbReference>
<dbReference type="InterPro" id="IPR050091">
    <property type="entry name" value="PKS_NRPS_Biosynth_Enz"/>
</dbReference>
<reference evidence="3" key="1">
    <citation type="submission" date="2022-01" db="EMBL/GenBank/DDBJ databases">
        <authorList>
            <person name="King R."/>
        </authorList>
    </citation>
    <scope>NUCLEOTIDE SEQUENCE</scope>
</reference>
<dbReference type="EMBL" id="OU895878">
    <property type="protein sequence ID" value="CAG9806177.1"/>
    <property type="molecule type" value="Genomic_DNA"/>
</dbReference>
<dbReference type="Pfam" id="PF13602">
    <property type="entry name" value="ADH_zinc_N_2"/>
    <property type="match status" value="1"/>
</dbReference>
<dbReference type="Gene3D" id="3.90.180.10">
    <property type="entry name" value="Medium-chain alcohol dehydrogenases, catalytic domain"/>
    <property type="match status" value="1"/>
</dbReference>
<dbReference type="SMART" id="SM00822">
    <property type="entry name" value="PKS_KR"/>
    <property type="match status" value="1"/>
</dbReference>
<accession>A0A9N9WW35</accession>
<dbReference type="AlphaFoldDB" id="A0A9N9WW35"/>
<evidence type="ECO:0000313" key="4">
    <source>
        <dbReference type="Proteomes" id="UP001153620"/>
    </source>
</evidence>
<dbReference type="Gene3D" id="1.10.1200.10">
    <property type="entry name" value="ACP-like"/>
    <property type="match status" value="1"/>
</dbReference>